<dbReference type="RefSeq" id="WP_126535611.1">
    <property type="nucleotide sequence ID" value="NZ_BSPM01000008.1"/>
</dbReference>
<dbReference type="AlphaFoldDB" id="A0A4R6RLG1"/>
<feature type="domain" description="PAS" evidence="5">
    <location>
        <begin position="19"/>
        <end position="92"/>
    </location>
</feature>
<dbReference type="SUPFAM" id="SSF55874">
    <property type="entry name" value="ATPase domain of HSP90 chaperone/DNA topoisomerase II/histidine kinase"/>
    <property type="match status" value="1"/>
</dbReference>
<dbReference type="InterPro" id="IPR000014">
    <property type="entry name" value="PAS"/>
</dbReference>
<dbReference type="SMART" id="SM00091">
    <property type="entry name" value="PAS"/>
    <property type="match status" value="1"/>
</dbReference>
<evidence type="ECO:0000313" key="7">
    <source>
        <dbReference type="EMBL" id="TDP87332.1"/>
    </source>
</evidence>
<evidence type="ECO:0000259" key="4">
    <source>
        <dbReference type="PROSITE" id="PS50109"/>
    </source>
</evidence>
<dbReference type="Gene3D" id="3.30.450.20">
    <property type="entry name" value="PAS domain"/>
    <property type="match status" value="1"/>
</dbReference>
<dbReference type="Gene3D" id="3.30.565.10">
    <property type="entry name" value="Histidine kinase-like ATPase, C-terminal domain"/>
    <property type="match status" value="1"/>
</dbReference>
<dbReference type="Proteomes" id="UP000294547">
    <property type="component" value="Unassembled WGS sequence"/>
</dbReference>
<dbReference type="InterPro" id="IPR005467">
    <property type="entry name" value="His_kinase_dom"/>
</dbReference>
<name>A0A4R6RLG1_9HYPH</name>
<evidence type="ECO:0000259" key="5">
    <source>
        <dbReference type="PROSITE" id="PS50112"/>
    </source>
</evidence>
<protein>
    <submittedName>
        <fullName evidence="7">PAS domain S-box-containing protein</fullName>
    </submittedName>
</protein>
<dbReference type="PROSITE" id="PS50113">
    <property type="entry name" value="PAC"/>
    <property type="match status" value="1"/>
</dbReference>
<keyword evidence="8" id="KW-1185">Reference proteome</keyword>
<dbReference type="Pfam" id="PF07568">
    <property type="entry name" value="HisKA_2"/>
    <property type="match status" value="1"/>
</dbReference>
<dbReference type="PANTHER" id="PTHR47429">
    <property type="entry name" value="PROTEIN TWIN LOV 1"/>
    <property type="match status" value="1"/>
</dbReference>
<keyword evidence="2" id="KW-0288">FMN</keyword>
<dbReference type="SUPFAM" id="SSF55785">
    <property type="entry name" value="PYP-like sensor domain (PAS domain)"/>
    <property type="match status" value="1"/>
</dbReference>
<keyword evidence="3" id="KW-0157">Chromophore</keyword>
<organism evidence="7 8">
    <name type="scientific">Oharaeibacter diazotrophicus</name>
    <dbReference type="NCBI Taxonomy" id="1920512"/>
    <lineage>
        <taxon>Bacteria</taxon>
        <taxon>Pseudomonadati</taxon>
        <taxon>Pseudomonadota</taxon>
        <taxon>Alphaproteobacteria</taxon>
        <taxon>Hyphomicrobiales</taxon>
        <taxon>Pleomorphomonadaceae</taxon>
        <taxon>Oharaeibacter</taxon>
    </lineage>
</organism>
<dbReference type="NCBIfam" id="TIGR00229">
    <property type="entry name" value="sensory_box"/>
    <property type="match status" value="1"/>
</dbReference>
<reference evidence="7 8" key="1">
    <citation type="submission" date="2019-03" db="EMBL/GenBank/DDBJ databases">
        <title>Genomic Encyclopedia of Type Strains, Phase IV (KMG-IV): sequencing the most valuable type-strain genomes for metagenomic binning, comparative biology and taxonomic classification.</title>
        <authorList>
            <person name="Goeker M."/>
        </authorList>
    </citation>
    <scope>NUCLEOTIDE SEQUENCE [LARGE SCALE GENOMIC DNA]</scope>
    <source>
        <strain evidence="7 8">DSM 102969</strain>
    </source>
</reference>
<sequence>MSRNEARIAGDRLLAAHPSEDPFAAAIKATRMPMLITDPTQPDNPIIFCNDAFLELTGYGRGEVIGRNCRFLQGPDTDRARIDDIRRAVAAEEPARVDVLNYRKDGTPFWNALYLSPVKDDDDRTIYFFASQLDVTDVKTREGELAAARDDREREVRDRTAELRAALEAKTVLLHEVDHRVKNNLLMIASLVKLQARRSEDLGERRALMAVLERVEALSTVQRQLFVLDDVSRFDVAAFARDLSAELLAASTRTDVTVDLDLSPVLVPAAKASPIALMVNEVVTDAIRNASAEGGHVRIAVGRADGHFRIRVDDDGMAEPGEVLGPASVGRLIVETCARQVQAEVRWEAAGGRSAVVLELPVEFLEDNAS</sequence>
<evidence type="ECO:0000313" key="8">
    <source>
        <dbReference type="Proteomes" id="UP000294547"/>
    </source>
</evidence>
<dbReference type="OrthoDB" id="341208at2"/>
<dbReference type="EMBL" id="SNXY01000006">
    <property type="protein sequence ID" value="TDP87332.1"/>
    <property type="molecule type" value="Genomic_DNA"/>
</dbReference>
<keyword evidence="1" id="KW-0285">Flavoprotein</keyword>
<dbReference type="SMART" id="SM00086">
    <property type="entry name" value="PAC"/>
    <property type="match status" value="1"/>
</dbReference>
<proteinExistence type="predicted"/>
<evidence type="ECO:0000259" key="6">
    <source>
        <dbReference type="PROSITE" id="PS50113"/>
    </source>
</evidence>
<dbReference type="InterPro" id="IPR036890">
    <property type="entry name" value="HATPase_C_sf"/>
</dbReference>
<dbReference type="InterPro" id="IPR011495">
    <property type="entry name" value="Sig_transdc_His_kin_sub2_dim/P"/>
</dbReference>
<accession>A0A4R6RLG1</accession>
<evidence type="ECO:0000256" key="3">
    <source>
        <dbReference type="ARBA" id="ARBA00022991"/>
    </source>
</evidence>
<comment type="caution">
    <text evidence="7">The sequence shown here is derived from an EMBL/GenBank/DDBJ whole genome shotgun (WGS) entry which is preliminary data.</text>
</comment>
<dbReference type="Pfam" id="PF13426">
    <property type="entry name" value="PAS_9"/>
    <property type="match status" value="1"/>
</dbReference>
<dbReference type="PROSITE" id="PS50109">
    <property type="entry name" value="HIS_KIN"/>
    <property type="match status" value="1"/>
</dbReference>
<dbReference type="CDD" id="cd00130">
    <property type="entry name" value="PAS"/>
    <property type="match status" value="1"/>
</dbReference>
<feature type="domain" description="PAC" evidence="6">
    <location>
        <begin position="93"/>
        <end position="147"/>
    </location>
</feature>
<feature type="domain" description="Histidine kinase" evidence="4">
    <location>
        <begin position="176"/>
        <end position="364"/>
    </location>
</feature>
<gene>
    <name evidence="7" type="ORF">EDD54_1225</name>
</gene>
<dbReference type="PROSITE" id="PS50112">
    <property type="entry name" value="PAS"/>
    <property type="match status" value="1"/>
</dbReference>
<dbReference type="InterPro" id="IPR000700">
    <property type="entry name" value="PAS-assoc_C"/>
</dbReference>
<dbReference type="InterPro" id="IPR001610">
    <property type="entry name" value="PAC"/>
</dbReference>
<dbReference type="InterPro" id="IPR035965">
    <property type="entry name" value="PAS-like_dom_sf"/>
</dbReference>
<dbReference type="PANTHER" id="PTHR47429:SF2">
    <property type="entry name" value="PROTEIN TWIN LOV 1"/>
    <property type="match status" value="1"/>
</dbReference>
<evidence type="ECO:0000256" key="1">
    <source>
        <dbReference type="ARBA" id="ARBA00022630"/>
    </source>
</evidence>
<evidence type="ECO:0000256" key="2">
    <source>
        <dbReference type="ARBA" id="ARBA00022643"/>
    </source>
</evidence>